<evidence type="ECO:0000256" key="1">
    <source>
        <dbReference type="SAM" id="MobiDB-lite"/>
    </source>
</evidence>
<dbReference type="Proteomes" id="UP001161017">
    <property type="component" value="Unassembled WGS sequence"/>
</dbReference>
<dbReference type="AlphaFoldDB" id="A0AA43TRJ5"/>
<protein>
    <recommendedName>
        <fullName evidence="5">DUF4185 domain-containing protein</fullName>
    </recommendedName>
</protein>
<feature type="region of interest" description="Disordered" evidence="1">
    <location>
        <begin position="51"/>
        <end position="83"/>
    </location>
</feature>
<proteinExistence type="predicted"/>
<dbReference type="EMBL" id="JAPUFD010000008">
    <property type="protein sequence ID" value="MDI1488761.1"/>
    <property type="molecule type" value="Genomic_DNA"/>
</dbReference>
<organism evidence="3 4">
    <name type="scientific">Ramalina farinacea</name>
    <dbReference type="NCBI Taxonomy" id="258253"/>
    <lineage>
        <taxon>Eukaryota</taxon>
        <taxon>Fungi</taxon>
        <taxon>Dikarya</taxon>
        <taxon>Ascomycota</taxon>
        <taxon>Pezizomycotina</taxon>
        <taxon>Lecanoromycetes</taxon>
        <taxon>OSLEUM clade</taxon>
        <taxon>Lecanoromycetidae</taxon>
        <taxon>Lecanorales</taxon>
        <taxon>Lecanorineae</taxon>
        <taxon>Ramalinaceae</taxon>
        <taxon>Ramalina</taxon>
    </lineage>
</organism>
<evidence type="ECO:0000313" key="3">
    <source>
        <dbReference type="EMBL" id="MDI1488761.1"/>
    </source>
</evidence>
<keyword evidence="2" id="KW-0732">Signal</keyword>
<keyword evidence="4" id="KW-1185">Reference proteome</keyword>
<accession>A0AA43TRJ5</accession>
<feature type="signal peptide" evidence="2">
    <location>
        <begin position="1"/>
        <end position="18"/>
    </location>
</feature>
<name>A0AA43TRJ5_9LECA</name>
<evidence type="ECO:0000313" key="4">
    <source>
        <dbReference type="Proteomes" id="UP001161017"/>
    </source>
</evidence>
<sequence length="472" mass="49647">MRLLFFLISTTLAGPLLSKRYDVDGNGTPDLCQEDGQGYADCILPNGATTKVPSTERVTPATSTASSSSTAVPSSIPSAATGEKATELNATVASGGTAKEFPSSGATFTADRGSKWTFDVLSGTDSSQGLPPGAIFSNTMYKVNWDKGRTSAIDGRSFWNFGDTLGTSQSGTSYGFSMGAAFYGSTTNPLEVDTTGISDLTHVDFAKPFTGSPNPDPVPPQGTNYGMDTSNVAQVADGEGIAFAWEIFRSTTDYGDAKGQAMLHVTLDDTMPIATRKEGLLWGGDKLQIGSFAVYSPNRASPAPPSPDGYIYIYSNSATTYGPITVGRVKQSSAFDHTQYQFLKTDGSWDSPGAIPPTSAEGYGMAGSPKPPVSNAQGSVMYNPYLAKYMLWTSTMASVGGFYLSDTPYGPWGDYYPVLGDAEAKAGGTEGKMHYGVNCHPELIPGGGNGKEALVSWGTPGVITMFKLGFEY</sequence>
<gene>
    <name evidence="3" type="ORF">OHK93_008037</name>
</gene>
<evidence type="ECO:0000256" key="2">
    <source>
        <dbReference type="SAM" id="SignalP"/>
    </source>
</evidence>
<reference evidence="3" key="1">
    <citation type="journal article" date="2023" name="Genome Biol. Evol.">
        <title>First Whole Genome Sequence and Flow Cytometry Genome Size Data for the Lichen-Forming Fungus Ramalina farinacea (Ascomycota).</title>
        <authorList>
            <person name="Llewellyn T."/>
            <person name="Mian S."/>
            <person name="Hill R."/>
            <person name="Leitch I.J."/>
            <person name="Gaya E."/>
        </authorList>
    </citation>
    <scope>NUCLEOTIDE SEQUENCE</scope>
    <source>
        <strain evidence="3">LIQ254RAFAR</strain>
    </source>
</reference>
<comment type="caution">
    <text evidence="3">The sequence shown here is derived from an EMBL/GenBank/DDBJ whole genome shotgun (WGS) entry which is preliminary data.</text>
</comment>
<evidence type="ECO:0008006" key="5">
    <source>
        <dbReference type="Google" id="ProtNLM"/>
    </source>
</evidence>
<feature type="chain" id="PRO_5041303850" description="DUF4185 domain-containing protein" evidence="2">
    <location>
        <begin position="19"/>
        <end position="472"/>
    </location>
</feature>
<feature type="compositionally biased region" description="Low complexity" evidence="1">
    <location>
        <begin position="59"/>
        <end position="81"/>
    </location>
</feature>